<accession>A0A0C3QF15</accession>
<keyword evidence="2" id="KW-1185">Reference proteome</keyword>
<reference evidence="1 2" key="1">
    <citation type="submission" date="2014-04" db="EMBL/GenBank/DDBJ databases">
        <authorList>
            <consortium name="DOE Joint Genome Institute"/>
            <person name="Kuo A."/>
            <person name="Girlanda M."/>
            <person name="Perotto S."/>
            <person name="Kohler A."/>
            <person name="Nagy L.G."/>
            <person name="Floudas D."/>
            <person name="Copeland A."/>
            <person name="Barry K.W."/>
            <person name="Cichocki N."/>
            <person name="Veneault-Fourrey C."/>
            <person name="LaButti K."/>
            <person name="Lindquist E.A."/>
            <person name="Lipzen A."/>
            <person name="Lundell T."/>
            <person name="Morin E."/>
            <person name="Murat C."/>
            <person name="Sun H."/>
            <person name="Tunlid A."/>
            <person name="Henrissat B."/>
            <person name="Grigoriev I.V."/>
            <person name="Hibbett D.S."/>
            <person name="Martin F."/>
            <person name="Nordberg H.P."/>
            <person name="Cantor M.N."/>
            <person name="Hua S.X."/>
        </authorList>
    </citation>
    <scope>NUCLEOTIDE SEQUENCE [LARGE SCALE GENOMIC DNA]</scope>
    <source>
        <strain evidence="1 2">MUT 4182</strain>
    </source>
</reference>
<name>A0A0C3QF15_9AGAM</name>
<evidence type="ECO:0000313" key="1">
    <source>
        <dbReference type="EMBL" id="KIO23749.1"/>
    </source>
</evidence>
<dbReference type="HOGENOM" id="CLU_535499_0_0_1"/>
<sequence>MRSGMQERSGGAKYVLEIEAFASKFGTRGGKSWVFDTGKDEYRRLLDTNTRPLDAFASGRDTKATEAMFGTDKLIHAIHLGALSSTTDTNRLLIDIMPYILQSAVSSRTYKLMPSMGFTDVQLTFVRYTDTTFLNPLTTSSQDPKSNFVPVNSRLAGQGHQAPTSVTRTKVHLGPPHDSKFVHELAKRMVDVDNQYVQAASRFPGLGAVVDQRQPGGSHEAQRAQPVVVASGLLLEHSERGDLLEDFHRVCGCPSVAFAAAGPNVIYRTLAFVACPTREEAEDARLLGEVAYTIDLPTERADSPVEEVGLLAVGPPSSLTGLPQLPKATRKRCPPSKIDPTQPLMFQPVAKVAVGVKCTKLDQFANSLMWKVNSFSCLFLPTPNNTYNWPALVATNKIVLGHNPTRLRFTRISLKMPEKNAAEIDTILPATGHQPATTIASASLSEASVLISPIIRQRDSNYRLSFGPDIVRNSFLKTTAITTSFPNYLGCSNNAPEDSFHGLRPPSIT</sequence>
<proteinExistence type="predicted"/>
<gene>
    <name evidence="1" type="ORF">M407DRAFT_9280</name>
</gene>
<dbReference type="Proteomes" id="UP000054248">
    <property type="component" value="Unassembled WGS sequence"/>
</dbReference>
<protein>
    <submittedName>
        <fullName evidence="1">Uncharacterized protein</fullName>
    </submittedName>
</protein>
<reference evidence="2" key="2">
    <citation type="submission" date="2015-01" db="EMBL/GenBank/DDBJ databases">
        <title>Evolutionary Origins and Diversification of the Mycorrhizal Mutualists.</title>
        <authorList>
            <consortium name="DOE Joint Genome Institute"/>
            <consortium name="Mycorrhizal Genomics Consortium"/>
            <person name="Kohler A."/>
            <person name="Kuo A."/>
            <person name="Nagy L.G."/>
            <person name="Floudas D."/>
            <person name="Copeland A."/>
            <person name="Barry K.W."/>
            <person name="Cichocki N."/>
            <person name="Veneault-Fourrey C."/>
            <person name="LaButti K."/>
            <person name="Lindquist E.A."/>
            <person name="Lipzen A."/>
            <person name="Lundell T."/>
            <person name="Morin E."/>
            <person name="Murat C."/>
            <person name="Riley R."/>
            <person name="Ohm R."/>
            <person name="Sun H."/>
            <person name="Tunlid A."/>
            <person name="Henrissat B."/>
            <person name="Grigoriev I.V."/>
            <person name="Hibbett D.S."/>
            <person name="Martin F."/>
        </authorList>
    </citation>
    <scope>NUCLEOTIDE SEQUENCE [LARGE SCALE GENOMIC DNA]</scope>
    <source>
        <strain evidence="2">MUT 4182</strain>
    </source>
</reference>
<dbReference type="EMBL" id="KN823077">
    <property type="protein sequence ID" value="KIO23749.1"/>
    <property type="molecule type" value="Genomic_DNA"/>
</dbReference>
<organism evidence="1 2">
    <name type="scientific">Tulasnella calospora MUT 4182</name>
    <dbReference type="NCBI Taxonomy" id="1051891"/>
    <lineage>
        <taxon>Eukaryota</taxon>
        <taxon>Fungi</taxon>
        <taxon>Dikarya</taxon>
        <taxon>Basidiomycota</taxon>
        <taxon>Agaricomycotina</taxon>
        <taxon>Agaricomycetes</taxon>
        <taxon>Cantharellales</taxon>
        <taxon>Tulasnellaceae</taxon>
        <taxon>Tulasnella</taxon>
    </lineage>
</organism>
<evidence type="ECO:0000313" key="2">
    <source>
        <dbReference type="Proteomes" id="UP000054248"/>
    </source>
</evidence>
<dbReference type="AlphaFoldDB" id="A0A0C3QF15"/>